<comment type="caution">
    <text evidence="1">The sequence shown here is derived from an EMBL/GenBank/DDBJ whole genome shotgun (WGS) entry which is preliminary data.</text>
</comment>
<proteinExistence type="predicted"/>
<keyword evidence="2" id="KW-1185">Reference proteome</keyword>
<accession>A0A550BXY5</accession>
<evidence type="ECO:0000313" key="2">
    <source>
        <dbReference type="Proteomes" id="UP000320762"/>
    </source>
</evidence>
<organism evidence="1 2">
    <name type="scientific">Schizophyllum amplum</name>
    <dbReference type="NCBI Taxonomy" id="97359"/>
    <lineage>
        <taxon>Eukaryota</taxon>
        <taxon>Fungi</taxon>
        <taxon>Dikarya</taxon>
        <taxon>Basidiomycota</taxon>
        <taxon>Agaricomycotina</taxon>
        <taxon>Agaricomycetes</taxon>
        <taxon>Agaricomycetidae</taxon>
        <taxon>Agaricales</taxon>
        <taxon>Schizophyllaceae</taxon>
        <taxon>Schizophyllum</taxon>
    </lineage>
</organism>
<dbReference type="EMBL" id="VDMD01000048">
    <property type="protein sequence ID" value="TRM57414.1"/>
    <property type="molecule type" value="Genomic_DNA"/>
</dbReference>
<reference evidence="1 2" key="1">
    <citation type="journal article" date="2019" name="New Phytol.">
        <title>Comparative genomics reveals unique wood-decay strategies and fruiting body development in the Schizophyllaceae.</title>
        <authorList>
            <person name="Almasi E."/>
            <person name="Sahu N."/>
            <person name="Krizsan K."/>
            <person name="Balint B."/>
            <person name="Kovacs G.M."/>
            <person name="Kiss B."/>
            <person name="Cseklye J."/>
            <person name="Drula E."/>
            <person name="Henrissat B."/>
            <person name="Nagy I."/>
            <person name="Chovatia M."/>
            <person name="Adam C."/>
            <person name="LaButti K."/>
            <person name="Lipzen A."/>
            <person name="Riley R."/>
            <person name="Grigoriev I.V."/>
            <person name="Nagy L.G."/>
        </authorList>
    </citation>
    <scope>NUCLEOTIDE SEQUENCE [LARGE SCALE GENOMIC DNA]</scope>
    <source>
        <strain evidence="1 2">NL-1724</strain>
    </source>
</reference>
<sequence>MAGEARKALPALDVGTPLVGLERARRDTVGSSARERNKCASLAVRAARYGRRDRC</sequence>
<gene>
    <name evidence="1" type="ORF">BD626DRAFT_515183</name>
</gene>
<protein>
    <submittedName>
        <fullName evidence="1">Uncharacterized protein</fullName>
    </submittedName>
</protein>
<evidence type="ECO:0000313" key="1">
    <source>
        <dbReference type="EMBL" id="TRM57414.1"/>
    </source>
</evidence>
<dbReference type="Proteomes" id="UP000320762">
    <property type="component" value="Unassembled WGS sequence"/>
</dbReference>
<dbReference type="AlphaFoldDB" id="A0A550BXY5"/>
<name>A0A550BXY5_9AGAR</name>